<evidence type="ECO:0000313" key="1">
    <source>
        <dbReference type="EMBL" id="ACM91121.1"/>
    </source>
</evidence>
<dbReference type="GeneID" id="11467871"/>
<dbReference type="RefSeq" id="YP_002600762.1">
    <property type="nucleotide sequence ID" value="NC_012091.2"/>
</dbReference>
<dbReference type="Gene3D" id="3.40.250.20">
    <property type="match status" value="1"/>
</dbReference>
<protein>
    <submittedName>
        <fullName evidence="1">p7</fullName>
    </submittedName>
</protein>
<dbReference type="EMBL" id="FJ608823">
    <property type="protein sequence ID" value="ACM91121.1"/>
    <property type="molecule type" value="Genomic_RNA"/>
</dbReference>
<dbReference type="Proteomes" id="UP000204347">
    <property type="component" value="Genome"/>
</dbReference>
<name>C0KIT6_9VIRU</name>
<organism evidence="1 2">
    <name type="scientific">Pseudomonas phage phi2954</name>
    <dbReference type="NCBI Taxonomy" id="593131"/>
    <lineage>
        <taxon>Viruses</taxon>
        <taxon>Riboviria</taxon>
        <taxon>Orthornavirae</taxon>
        <taxon>Duplornaviricota</taxon>
        <taxon>Vidaverviricetes</taxon>
        <taxon>Mindivirales</taxon>
        <taxon>Cystoviridae</taxon>
        <taxon>Deltacystovirus</taxon>
        <taxon>Deltacystovirus phi2954</taxon>
        <taxon>Cystovirus phi2954</taxon>
    </lineage>
</organism>
<accession>C0KIT6</accession>
<dbReference type="Pfam" id="PF22371">
    <property type="entry name" value="P7_N_core"/>
    <property type="match status" value="1"/>
</dbReference>
<reference evidence="1 2" key="1">
    <citation type="journal article" date="2010" name="BMC Microbiol.">
        <title>Characterization of Phi2954, a newly isolated bacteriophage containing three dsRNA genomic segments.</title>
        <authorList>
            <person name="Qiao X."/>
            <person name="Sun Y."/>
            <person name="Qiao J."/>
            <person name="Di Sanzo F."/>
            <person name="Mindich L."/>
        </authorList>
    </citation>
    <scope>NUCLEOTIDE SEQUENCE [LARGE SCALE GENOMIC DNA]</scope>
</reference>
<dbReference type="KEGG" id="vg:11467871"/>
<dbReference type="OrthoDB" id="37350at10239"/>
<proteinExistence type="predicted"/>
<sequence>MDLIKEISDRNKKELADRVSVFETTVLVMSHSGDVSTAGGFEVVRARTLREFVLAETGRIYAFDEQDVRLVDVIVGAQDVIGFRIVAVNSFPDQNSDQAISSVLASLPQMDFLRLMGDIADQRLIEQSMTELEREQSIAKKQHSQRVDKHGDVKPLIDFDRSFQQDPDDAIAPSGSE</sequence>
<evidence type="ECO:0000313" key="2">
    <source>
        <dbReference type="Proteomes" id="UP000204347"/>
    </source>
</evidence>
<keyword evidence="2" id="KW-1185">Reference proteome</keyword>